<feature type="domain" description="Protein kinase" evidence="9">
    <location>
        <begin position="196"/>
        <end position="455"/>
    </location>
</feature>
<evidence type="ECO:0000256" key="2">
    <source>
        <dbReference type="ARBA" id="ARBA00022553"/>
    </source>
</evidence>
<dbReference type="InterPro" id="IPR045270">
    <property type="entry name" value="STKc_AGC"/>
</dbReference>
<evidence type="ECO:0000259" key="9">
    <source>
        <dbReference type="PROSITE" id="PS50011"/>
    </source>
</evidence>
<dbReference type="PROSITE" id="PS00108">
    <property type="entry name" value="PROTEIN_KINASE_ST"/>
    <property type="match status" value="1"/>
</dbReference>
<dbReference type="InterPro" id="IPR017441">
    <property type="entry name" value="Protein_kinase_ATP_BS"/>
</dbReference>
<feature type="domain" description="AGC-kinase C-terminal" evidence="10">
    <location>
        <begin position="456"/>
        <end position="529"/>
    </location>
</feature>
<gene>
    <name evidence="11" type="ORF">GTHE00462_LOCUS6648</name>
</gene>
<evidence type="ECO:0000256" key="8">
    <source>
        <dbReference type="SAM" id="MobiDB-lite"/>
    </source>
</evidence>
<keyword evidence="3" id="KW-0808">Transferase</keyword>
<dbReference type="InterPro" id="IPR000961">
    <property type="entry name" value="AGC-kinase_C"/>
</dbReference>
<dbReference type="PROSITE" id="PS00107">
    <property type="entry name" value="PROTEIN_KINASE_ATP"/>
    <property type="match status" value="1"/>
</dbReference>
<dbReference type="EMBL" id="HBKN01008485">
    <property type="protein sequence ID" value="CAE2269425.1"/>
    <property type="molecule type" value="Transcribed_RNA"/>
</dbReference>
<reference evidence="11" key="1">
    <citation type="submission" date="2021-01" db="EMBL/GenBank/DDBJ databases">
        <authorList>
            <person name="Corre E."/>
            <person name="Pelletier E."/>
            <person name="Niang G."/>
            <person name="Scheremetjew M."/>
            <person name="Finn R."/>
            <person name="Kale V."/>
            <person name="Holt S."/>
            <person name="Cochrane G."/>
            <person name="Meng A."/>
            <person name="Brown T."/>
            <person name="Cohen L."/>
        </authorList>
    </citation>
    <scope>NUCLEOTIDE SEQUENCE</scope>
    <source>
        <strain evidence="11">CCMP 2712</strain>
    </source>
</reference>
<dbReference type="InterPro" id="IPR011009">
    <property type="entry name" value="Kinase-like_dom_sf"/>
</dbReference>
<dbReference type="InterPro" id="IPR008271">
    <property type="entry name" value="Ser/Thr_kinase_AS"/>
</dbReference>
<evidence type="ECO:0000256" key="6">
    <source>
        <dbReference type="ARBA" id="ARBA00022840"/>
    </source>
</evidence>
<dbReference type="GO" id="GO:0005524">
    <property type="term" value="F:ATP binding"/>
    <property type="evidence" value="ECO:0007669"/>
    <property type="project" value="UniProtKB-UniRule"/>
</dbReference>
<dbReference type="Gene3D" id="3.30.200.20">
    <property type="entry name" value="Phosphorylase Kinase, domain 1"/>
    <property type="match status" value="1"/>
</dbReference>
<evidence type="ECO:0000256" key="1">
    <source>
        <dbReference type="ARBA" id="ARBA00022527"/>
    </source>
</evidence>
<dbReference type="SMART" id="SM00220">
    <property type="entry name" value="S_TKc"/>
    <property type="match status" value="1"/>
</dbReference>
<feature type="compositionally biased region" description="Basic and acidic residues" evidence="8">
    <location>
        <begin position="168"/>
        <end position="186"/>
    </location>
</feature>
<dbReference type="PROSITE" id="PS50011">
    <property type="entry name" value="PROTEIN_KINASE_DOM"/>
    <property type="match status" value="1"/>
</dbReference>
<dbReference type="FunFam" id="3.30.200.20:FF:000042">
    <property type="entry name" value="Aurora kinase A"/>
    <property type="match status" value="1"/>
</dbReference>
<keyword evidence="4 7" id="KW-0547">Nucleotide-binding</keyword>
<feature type="binding site" evidence="7">
    <location>
        <position position="234"/>
    </location>
    <ligand>
        <name>ATP</name>
        <dbReference type="ChEBI" id="CHEBI:30616"/>
    </ligand>
</feature>
<evidence type="ECO:0000256" key="3">
    <source>
        <dbReference type="ARBA" id="ARBA00022679"/>
    </source>
</evidence>
<keyword evidence="2" id="KW-0597">Phosphoprotein</keyword>
<name>A0A7S4JNY9_GUITH</name>
<keyword evidence="6 7" id="KW-0067">ATP-binding</keyword>
<dbReference type="Gene3D" id="1.10.510.10">
    <property type="entry name" value="Transferase(Phosphotransferase) domain 1"/>
    <property type="match status" value="1"/>
</dbReference>
<evidence type="ECO:0000259" key="10">
    <source>
        <dbReference type="PROSITE" id="PS51285"/>
    </source>
</evidence>
<keyword evidence="1" id="KW-0723">Serine/threonine-protein kinase</keyword>
<dbReference type="GO" id="GO:0004674">
    <property type="term" value="F:protein serine/threonine kinase activity"/>
    <property type="evidence" value="ECO:0007669"/>
    <property type="project" value="UniProtKB-KW"/>
</dbReference>
<dbReference type="PANTHER" id="PTHR24351">
    <property type="entry name" value="RIBOSOMAL PROTEIN S6 KINASE"/>
    <property type="match status" value="1"/>
</dbReference>
<dbReference type="PROSITE" id="PS51285">
    <property type="entry name" value="AGC_KINASE_CTER"/>
    <property type="match status" value="1"/>
</dbReference>
<keyword evidence="5" id="KW-0418">Kinase</keyword>
<dbReference type="SUPFAM" id="SSF56112">
    <property type="entry name" value="Protein kinase-like (PK-like)"/>
    <property type="match status" value="1"/>
</dbReference>
<dbReference type="CDD" id="cd05123">
    <property type="entry name" value="STKc_AGC"/>
    <property type="match status" value="1"/>
</dbReference>
<accession>A0A7S4JNY9</accession>
<evidence type="ECO:0000313" key="11">
    <source>
        <dbReference type="EMBL" id="CAE2269425.1"/>
    </source>
</evidence>
<sequence>MPLNPASACFVPQGELAFVTDLPKAEEARASNKEHEELVEDDVWDEDEAELSCRETRKQQAVSSPVDIPCALPRSRPSSFRKCLPEPTLNDRPQLALMRVDSGIELTELDFDEILFSDPPTVRAKSLSPRARFFGEDDGSRPELLWASCYDSPAQVKSSSDCLLRSGGSDKGRNEATERPEGSSEKKINKVTVDDFEILHMIGEGGFGKVYQVRKHDSGKIYAMKCMRKEVVLKDNLRGTKAERSVMSRLRHPYIVTMHYAFQCKGRLYLIMDYFPGGQFLDLLHKNAPFSAEAAQIYTAEVTLALEELHANGIVHRDLKPENILVDAAGHLVVTDFGCSKVHEDGDCSSPIRSQSWAGTELYMAPEQLKKDEYGQEVDWWALGVLAWEMVTGDHPFYHDNRKVIYNNILRKKLVLPAWHKKEVQAFLKGLLSRDPSKRLGASSGAKEVKEHPFFKGVKFDAILRKEVAAPLRSHALSGDELDVSAHSKRYTSAKAELSPLLSPMLSTSGQEHFSGFSFYGEAWNNDSFALPAAAVRMEEKRMEQELINGNIPFSPSSLPTAAVF</sequence>
<evidence type="ECO:0008006" key="12">
    <source>
        <dbReference type="Google" id="ProtNLM"/>
    </source>
</evidence>
<dbReference type="InterPro" id="IPR000719">
    <property type="entry name" value="Prot_kinase_dom"/>
</dbReference>
<evidence type="ECO:0000256" key="5">
    <source>
        <dbReference type="ARBA" id="ARBA00022777"/>
    </source>
</evidence>
<organism evidence="11">
    <name type="scientific">Guillardia theta</name>
    <name type="common">Cryptophyte</name>
    <name type="synonym">Cryptomonas phi</name>
    <dbReference type="NCBI Taxonomy" id="55529"/>
    <lineage>
        <taxon>Eukaryota</taxon>
        <taxon>Cryptophyceae</taxon>
        <taxon>Pyrenomonadales</taxon>
        <taxon>Geminigeraceae</taxon>
        <taxon>Guillardia</taxon>
    </lineage>
</organism>
<dbReference type="FunFam" id="1.10.510.10:FF:000210">
    <property type="entry name" value="Non-specific serine/threonine protein kinase"/>
    <property type="match status" value="1"/>
</dbReference>
<dbReference type="Pfam" id="PF00069">
    <property type="entry name" value="Pkinase"/>
    <property type="match status" value="1"/>
</dbReference>
<evidence type="ECO:0000256" key="7">
    <source>
        <dbReference type="PROSITE-ProRule" id="PRU10141"/>
    </source>
</evidence>
<feature type="region of interest" description="Disordered" evidence="8">
    <location>
        <begin position="159"/>
        <end position="186"/>
    </location>
</feature>
<protein>
    <recommendedName>
        <fullName evidence="12">Protein kinase domain-containing protein</fullName>
    </recommendedName>
</protein>
<dbReference type="AlphaFoldDB" id="A0A7S4JNY9"/>
<evidence type="ECO:0000256" key="4">
    <source>
        <dbReference type="ARBA" id="ARBA00022741"/>
    </source>
</evidence>
<proteinExistence type="predicted"/>